<dbReference type="Pfam" id="PF00561">
    <property type="entry name" value="Abhydrolase_1"/>
    <property type="match status" value="1"/>
</dbReference>
<dbReference type="EMBL" id="BARV01008458">
    <property type="protein sequence ID" value="GAI04008.1"/>
    <property type="molecule type" value="Genomic_DNA"/>
</dbReference>
<sequence length="304" mass="35034">AEWIRRSLVGEDQPWSVLGQSFGGFCALQYLSAAPEGLREVIFTGGLPPLERSLDDIYRATYRRVIEKNQRYHERYPEDMELAQDLAAYIEEIDVRLPGGGRLTPRRFQQLGMAFGTSDGFEKVHYLLEEAFVDGVGGRELSYPFLREVENAQPFETNPIYALLHEAIYCQDGASNWSAERVRVEFPEFDLEPDKPVYFTGEMIYPWMFDEYEHLRPLKGVADILAVYEDWSRLYDIAKLRENRVPCAAAVYYNDMYVERIFSEGTAANIKGIKLWVTSEHEHSALRMQGDKVLDHLLGMLHGE</sequence>
<name>X1KBM7_9ZZZZ</name>
<evidence type="ECO:0000313" key="4">
    <source>
        <dbReference type="EMBL" id="GAI04008.1"/>
    </source>
</evidence>
<organism evidence="4">
    <name type="scientific">marine sediment metagenome</name>
    <dbReference type="NCBI Taxonomy" id="412755"/>
    <lineage>
        <taxon>unclassified sequences</taxon>
        <taxon>metagenomes</taxon>
        <taxon>ecological metagenomes</taxon>
    </lineage>
</organism>
<dbReference type="Gene3D" id="3.40.50.1820">
    <property type="entry name" value="alpha/beta hydrolase"/>
    <property type="match status" value="1"/>
</dbReference>
<dbReference type="PANTHER" id="PTHR43248:SF2">
    <property type="entry name" value="PROLYL AMINOPEPTIDASE"/>
    <property type="match status" value="1"/>
</dbReference>
<feature type="domain" description="AB hydrolase-1" evidence="3">
    <location>
        <begin position="2"/>
        <end position="77"/>
    </location>
</feature>
<feature type="non-terminal residue" evidence="4">
    <location>
        <position position="1"/>
    </location>
</feature>
<keyword evidence="2" id="KW-0378">Hydrolase</keyword>
<dbReference type="InterPro" id="IPR000073">
    <property type="entry name" value="AB_hydrolase_1"/>
</dbReference>
<dbReference type="GO" id="GO:0016787">
    <property type="term" value="F:hydrolase activity"/>
    <property type="evidence" value="ECO:0007669"/>
    <property type="project" value="UniProtKB-KW"/>
</dbReference>
<dbReference type="SUPFAM" id="SSF53474">
    <property type="entry name" value="alpha/beta-Hydrolases"/>
    <property type="match status" value="1"/>
</dbReference>
<protein>
    <recommendedName>
        <fullName evidence="3">AB hydrolase-1 domain-containing protein</fullName>
    </recommendedName>
</protein>
<comment type="caution">
    <text evidence="4">The sequence shown here is derived from an EMBL/GenBank/DDBJ whole genome shotgun (WGS) entry which is preliminary data.</text>
</comment>
<dbReference type="PANTHER" id="PTHR43248">
    <property type="entry name" value="2-SUCCINYL-6-HYDROXY-2,4-CYCLOHEXADIENE-1-CARBOXYLATE SYNTHASE"/>
    <property type="match status" value="1"/>
</dbReference>
<dbReference type="InterPro" id="IPR029058">
    <property type="entry name" value="AB_hydrolase_fold"/>
</dbReference>
<dbReference type="AlphaFoldDB" id="X1KBM7"/>
<reference evidence="4" key="1">
    <citation type="journal article" date="2014" name="Front. Microbiol.">
        <title>High frequency of phylogenetically diverse reductive dehalogenase-homologous genes in deep subseafloor sedimentary metagenomes.</title>
        <authorList>
            <person name="Kawai M."/>
            <person name="Futagami T."/>
            <person name="Toyoda A."/>
            <person name="Takaki Y."/>
            <person name="Nishi S."/>
            <person name="Hori S."/>
            <person name="Arai W."/>
            <person name="Tsubouchi T."/>
            <person name="Morono Y."/>
            <person name="Uchiyama I."/>
            <person name="Ito T."/>
            <person name="Fujiyama A."/>
            <person name="Inagaki F."/>
            <person name="Takami H."/>
        </authorList>
    </citation>
    <scope>NUCLEOTIDE SEQUENCE</scope>
    <source>
        <strain evidence="4">Expedition CK06-06</strain>
    </source>
</reference>
<comment type="similarity">
    <text evidence="1">Belongs to the peptidase S33 family.</text>
</comment>
<dbReference type="InterPro" id="IPR051601">
    <property type="entry name" value="Serine_prot/Carboxylest_S33"/>
</dbReference>
<evidence type="ECO:0000256" key="2">
    <source>
        <dbReference type="ARBA" id="ARBA00022801"/>
    </source>
</evidence>
<evidence type="ECO:0000259" key="3">
    <source>
        <dbReference type="Pfam" id="PF00561"/>
    </source>
</evidence>
<evidence type="ECO:0000256" key="1">
    <source>
        <dbReference type="ARBA" id="ARBA00010088"/>
    </source>
</evidence>
<proteinExistence type="inferred from homology"/>
<accession>X1KBM7</accession>
<gene>
    <name evidence="4" type="ORF">S06H3_16993</name>
</gene>